<keyword evidence="1" id="KW-1133">Transmembrane helix</keyword>
<feature type="transmembrane region" description="Helical" evidence="1">
    <location>
        <begin position="6"/>
        <end position="29"/>
    </location>
</feature>
<evidence type="ECO:0000256" key="1">
    <source>
        <dbReference type="SAM" id="Phobius"/>
    </source>
</evidence>
<protein>
    <submittedName>
        <fullName evidence="2">Uncharacterized protein</fullName>
    </submittedName>
</protein>
<sequence length="101" mass="11534">MEIDTFLLIIITVVIFIILFIQIYVIYYINPLLIIGQEIKDHNYQSIRPLAVDVVRNVVIPETKTIIKEEFESTSSAIKKSIDNAVATIKSLIELLCKKPT</sequence>
<accession>A0A3G4ZUB1</accession>
<evidence type="ECO:0000313" key="2">
    <source>
        <dbReference type="EMBL" id="AYV78488.1"/>
    </source>
</evidence>
<dbReference type="EMBL" id="MK072080">
    <property type="protein sequence ID" value="AYV78488.1"/>
    <property type="molecule type" value="Genomic_DNA"/>
</dbReference>
<keyword evidence="1" id="KW-0812">Transmembrane</keyword>
<name>A0A3G4ZUB1_9VIRU</name>
<reference evidence="2" key="1">
    <citation type="submission" date="2018-10" db="EMBL/GenBank/DDBJ databases">
        <title>Hidden diversity of soil giant viruses.</title>
        <authorList>
            <person name="Schulz F."/>
            <person name="Alteio L."/>
            <person name="Goudeau D."/>
            <person name="Ryan E.M."/>
            <person name="Malmstrom R.R."/>
            <person name="Blanchard J."/>
            <person name="Woyke T."/>
        </authorList>
    </citation>
    <scope>NUCLEOTIDE SEQUENCE</scope>
    <source>
        <strain evidence="2">EDV1</strain>
    </source>
</reference>
<organism evidence="2">
    <name type="scientific">Edafosvirus sp</name>
    <dbReference type="NCBI Taxonomy" id="2487765"/>
    <lineage>
        <taxon>Viruses</taxon>
        <taxon>Varidnaviria</taxon>
        <taxon>Bamfordvirae</taxon>
        <taxon>Nucleocytoviricota</taxon>
        <taxon>Megaviricetes</taxon>
        <taxon>Imitervirales</taxon>
        <taxon>Mimiviridae</taxon>
        <taxon>Klosneuvirinae</taxon>
    </lineage>
</organism>
<proteinExistence type="predicted"/>
<gene>
    <name evidence="2" type="ORF">Edafosvirus15_9</name>
</gene>
<keyword evidence="1" id="KW-0472">Membrane</keyword>